<dbReference type="Pfam" id="PF00112">
    <property type="entry name" value="Peptidase_C1"/>
    <property type="match status" value="1"/>
</dbReference>
<comment type="caution">
    <text evidence="3">The sequence shown here is derived from an EMBL/GenBank/DDBJ whole genome shotgun (WGS) entry which is preliminary data.</text>
</comment>
<dbReference type="PROSITE" id="PS00639">
    <property type="entry name" value="THIOL_PROTEASE_HIS"/>
    <property type="match status" value="1"/>
</dbReference>
<dbReference type="InterPro" id="IPR025660">
    <property type="entry name" value="Pept_his_AS"/>
</dbReference>
<proteinExistence type="inferred from homology"/>
<dbReference type="EMBL" id="JACOSL010000027">
    <property type="protein sequence ID" value="MBI1756303.1"/>
    <property type="molecule type" value="Genomic_DNA"/>
</dbReference>
<dbReference type="Proteomes" id="UP000727962">
    <property type="component" value="Unassembled WGS sequence"/>
</dbReference>
<reference evidence="3" key="1">
    <citation type="submission" date="2020-07" db="EMBL/GenBank/DDBJ databases">
        <title>Huge and variable diversity of episymbiotic CPR bacteria and DPANN archaea in groundwater ecosystems.</title>
        <authorList>
            <person name="He C.Y."/>
            <person name="Keren R."/>
            <person name="Whittaker M."/>
            <person name="Farag I.F."/>
            <person name="Doudna J."/>
            <person name="Cate J.H.D."/>
            <person name="Banfield J.F."/>
        </authorList>
    </citation>
    <scope>NUCLEOTIDE SEQUENCE</scope>
    <source>
        <strain evidence="3">NC_groundwater_17_Pr7_B-0.1um_64_12</strain>
    </source>
</reference>
<evidence type="ECO:0000259" key="2">
    <source>
        <dbReference type="SMART" id="SM00645"/>
    </source>
</evidence>
<dbReference type="PANTHER" id="PTHR12411">
    <property type="entry name" value="CYSTEINE PROTEASE FAMILY C1-RELATED"/>
    <property type="match status" value="1"/>
</dbReference>
<evidence type="ECO:0000256" key="1">
    <source>
        <dbReference type="ARBA" id="ARBA00008455"/>
    </source>
</evidence>
<dbReference type="InterPro" id="IPR038765">
    <property type="entry name" value="Papain-like_cys_pep_sf"/>
</dbReference>
<evidence type="ECO:0000313" key="3">
    <source>
        <dbReference type="EMBL" id="MBI1756303.1"/>
    </source>
</evidence>
<dbReference type="SMART" id="SM00645">
    <property type="entry name" value="Pept_C1"/>
    <property type="match status" value="1"/>
</dbReference>
<name>A0A931LUC1_FIMGI</name>
<accession>A0A931LUC1</accession>
<sequence>MLECWKEGSILKYRVHTLFVALSLVAVATLGSAQVPPLPKPPPNEIIFNYQDREAKAPAAIKSRLAALRSEILAKHFTFKVGYTGPADRPLELIAGMTKVPKNFRELALVHSPKAVELLRHDAIAMKAYMNKNRSYRPFLLPNSHSAAVDLRQMGRVSPVKDQGYCGSCWDFAACSSYESSDLIRNNRLVDDSEQQILGCSGGGTCAGGWYMPVFNWMMAHGVTSEAKVPYLAVDGSAAQHTMWAGEPDYYFAAAWGFVIPDGGIPSVQQIKDAMMQHGAISVAVWADSAFQHYTSGIYNEHVTNMGINHAVTLVGWDDSKHAWLMKNSWGHNWGDTCGFGTERGYMWIDYNCNLVGYHAAWVDAKSVHWVIPHGIYQSLFKDLMIKPHPEG</sequence>
<gene>
    <name evidence="3" type="ORF">HYR64_04255</name>
</gene>
<comment type="similarity">
    <text evidence="1">Belongs to the peptidase C1 family.</text>
</comment>
<dbReference type="GO" id="GO:0008234">
    <property type="term" value="F:cysteine-type peptidase activity"/>
    <property type="evidence" value="ECO:0007669"/>
    <property type="project" value="InterPro"/>
</dbReference>
<protein>
    <submittedName>
        <fullName evidence="3">Cathepsin L</fullName>
    </submittedName>
</protein>
<dbReference type="SUPFAM" id="SSF54001">
    <property type="entry name" value="Cysteine proteinases"/>
    <property type="match status" value="1"/>
</dbReference>
<dbReference type="AlphaFoldDB" id="A0A931LUC1"/>
<feature type="domain" description="Peptidase C1A papain C-terminal" evidence="2">
    <location>
        <begin position="145"/>
        <end position="363"/>
    </location>
</feature>
<dbReference type="Gene3D" id="3.90.70.10">
    <property type="entry name" value="Cysteine proteinases"/>
    <property type="match status" value="1"/>
</dbReference>
<dbReference type="InterPro" id="IPR039417">
    <property type="entry name" value="Peptidase_C1A_papain-like"/>
</dbReference>
<dbReference type="GO" id="GO:0006508">
    <property type="term" value="P:proteolysis"/>
    <property type="evidence" value="ECO:0007669"/>
    <property type="project" value="InterPro"/>
</dbReference>
<evidence type="ECO:0000313" key="4">
    <source>
        <dbReference type="Proteomes" id="UP000727962"/>
    </source>
</evidence>
<dbReference type="PRINTS" id="PR00705">
    <property type="entry name" value="PAPAIN"/>
</dbReference>
<dbReference type="InterPro" id="IPR013128">
    <property type="entry name" value="Peptidase_C1A"/>
</dbReference>
<organism evidence="3 4">
    <name type="scientific">Fimbriimonas ginsengisoli</name>
    <dbReference type="NCBI Taxonomy" id="1005039"/>
    <lineage>
        <taxon>Bacteria</taxon>
        <taxon>Bacillati</taxon>
        <taxon>Armatimonadota</taxon>
        <taxon>Fimbriimonadia</taxon>
        <taxon>Fimbriimonadales</taxon>
        <taxon>Fimbriimonadaceae</taxon>
        <taxon>Fimbriimonas</taxon>
    </lineage>
</organism>
<dbReference type="InterPro" id="IPR000668">
    <property type="entry name" value="Peptidase_C1A_C"/>
</dbReference>
<dbReference type="CDD" id="cd02248">
    <property type="entry name" value="Peptidase_C1A"/>
    <property type="match status" value="1"/>
</dbReference>